<gene>
    <name evidence="1" type="ORF">BaRGS_00030935</name>
</gene>
<keyword evidence="2" id="KW-1185">Reference proteome</keyword>
<reference evidence="1 2" key="1">
    <citation type="journal article" date="2023" name="Sci. Data">
        <title>Genome assembly of the Korean intertidal mud-creeper Batillaria attramentaria.</title>
        <authorList>
            <person name="Patra A.K."/>
            <person name="Ho P.T."/>
            <person name="Jun S."/>
            <person name="Lee S.J."/>
            <person name="Kim Y."/>
            <person name="Won Y.J."/>
        </authorList>
    </citation>
    <scope>NUCLEOTIDE SEQUENCE [LARGE SCALE GENOMIC DNA]</scope>
    <source>
        <strain evidence="1">Wonlab-2016</strain>
    </source>
</reference>
<accession>A0ABD0JTE4</accession>
<organism evidence="1 2">
    <name type="scientific">Batillaria attramentaria</name>
    <dbReference type="NCBI Taxonomy" id="370345"/>
    <lineage>
        <taxon>Eukaryota</taxon>
        <taxon>Metazoa</taxon>
        <taxon>Spiralia</taxon>
        <taxon>Lophotrochozoa</taxon>
        <taxon>Mollusca</taxon>
        <taxon>Gastropoda</taxon>
        <taxon>Caenogastropoda</taxon>
        <taxon>Sorbeoconcha</taxon>
        <taxon>Cerithioidea</taxon>
        <taxon>Batillariidae</taxon>
        <taxon>Batillaria</taxon>
    </lineage>
</organism>
<evidence type="ECO:0000313" key="2">
    <source>
        <dbReference type="Proteomes" id="UP001519460"/>
    </source>
</evidence>
<name>A0ABD0JTE4_9CAEN</name>
<dbReference type="Proteomes" id="UP001519460">
    <property type="component" value="Unassembled WGS sequence"/>
</dbReference>
<dbReference type="EMBL" id="JACVVK020000340">
    <property type="protein sequence ID" value="KAK7477857.1"/>
    <property type="molecule type" value="Genomic_DNA"/>
</dbReference>
<protein>
    <submittedName>
        <fullName evidence="1">Uncharacterized protein</fullName>
    </submittedName>
</protein>
<evidence type="ECO:0000313" key="1">
    <source>
        <dbReference type="EMBL" id="KAK7477857.1"/>
    </source>
</evidence>
<proteinExistence type="predicted"/>
<comment type="caution">
    <text evidence="1">The sequence shown here is derived from an EMBL/GenBank/DDBJ whole genome shotgun (WGS) entry which is preliminary data.</text>
</comment>
<sequence>MCELYGVEVGVGGFGSLWRRPGQKVGQESFREHLNREPQPCQSSCGCGKIAEVIPSVIFLLGLNDATVPIVRKDPVGFVIEMHSLSSWGRQFSRIDHRIDSRDSLPRLSAAIPPAWESRQPSTATCT</sequence>
<dbReference type="AlphaFoldDB" id="A0ABD0JTE4"/>